<sequence>MSPYTNNSRQNRGRGGSNRHDSGRSDFMTVLLFYVLPFIVVNSIIFILVTAAPKGDLTIGEATNFTTTTMELKIKSLLPIKEMTVTLDGNAVELTKTASKTYTATLGSNGTVKVSLTAFNGMKNIFSEQVNVLDDTPPSIKDSIIEDGVLSFRLEDAQSGVNYDTIYAYDDDTPEILPLSIDRSTGLITFDMQKENLTICVKDLIGNEARVTITPQGENLDPEEAAAQASQEAAQASDATAGDSAENDANLETAE</sequence>
<dbReference type="AlphaFoldDB" id="A0A173ZX73"/>
<organism evidence="3 4">
    <name type="scientific">Hungatella hathewayi</name>
    <dbReference type="NCBI Taxonomy" id="154046"/>
    <lineage>
        <taxon>Bacteria</taxon>
        <taxon>Bacillati</taxon>
        <taxon>Bacillota</taxon>
        <taxon>Clostridia</taxon>
        <taxon>Lachnospirales</taxon>
        <taxon>Lachnospiraceae</taxon>
        <taxon>Hungatella</taxon>
    </lineage>
</organism>
<feature type="region of interest" description="Disordered" evidence="1">
    <location>
        <begin position="216"/>
        <end position="255"/>
    </location>
</feature>
<feature type="compositionally biased region" description="Low complexity" evidence="1">
    <location>
        <begin position="1"/>
        <end position="10"/>
    </location>
</feature>
<dbReference type="RefSeq" id="WP_055653385.1">
    <property type="nucleotide sequence ID" value="NZ_CABIXC010000002.1"/>
</dbReference>
<evidence type="ECO:0000313" key="4">
    <source>
        <dbReference type="Proteomes" id="UP000095651"/>
    </source>
</evidence>
<feature type="region of interest" description="Disordered" evidence="1">
    <location>
        <begin position="1"/>
        <end position="21"/>
    </location>
</feature>
<keyword evidence="2" id="KW-0812">Transmembrane</keyword>
<dbReference type="EMBL" id="CYZE01000002">
    <property type="protein sequence ID" value="CUN80453.1"/>
    <property type="molecule type" value="Genomic_DNA"/>
</dbReference>
<feature type="compositionally biased region" description="Low complexity" evidence="1">
    <location>
        <begin position="225"/>
        <end position="244"/>
    </location>
</feature>
<keyword evidence="2" id="KW-0472">Membrane</keyword>
<proteinExistence type="predicted"/>
<dbReference type="Proteomes" id="UP000095651">
    <property type="component" value="Unassembled WGS sequence"/>
</dbReference>
<accession>A0A173ZX73</accession>
<gene>
    <name evidence="3" type="ORF">ERS852407_01137</name>
</gene>
<evidence type="ECO:0000256" key="1">
    <source>
        <dbReference type="SAM" id="MobiDB-lite"/>
    </source>
</evidence>
<name>A0A173ZX73_9FIRM</name>
<reference evidence="3 4" key="1">
    <citation type="submission" date="2015-09" db="EMBL/GenBank/DDBJ databases">
        <authorList>
            <consortium name="Pathogen Informatics"/>
        </authorList>
    </citation>
    <scope>NUCLEOTIDE SEQUENCE [LARGE SCALE GENOMIC DNA]</scope>
    <source>
        <strain evidence="3 4">2789STDY5608850</strain>
    </source>
</reference>
<feature type="transmembrane region" description="Helical" evidence="2">
    <location>
        <begin position="27"/>
        <end position="49"/>
    </location>
</feature>
<keyword evidence="2" id="KW-1133">Transmembrane helix</keyword>
<protein>
    <submittedName>
        <fullName evidence="3">Uncharacterized protein</fullName>
    </submittedName>
</protein>
<evidence type="ECO:0000313" key="3">
    <source>
        <dbReference type="EMBL" id="CUN80453.1"/>
    </source>
</evidence>
<evidence type="ECO:0000256" key="2">
    <source>
        <dbReference type="SAM" id="Phobius"/>
    </source>
</evidence>